<organism evidence="16 17">
    <name type="scientific">Noviherbaspirillum galbum</name>
    <dbReference type="NCBI Taxonomy" id="2709383"/>
    <lineage>
        <taxon>Bacteria</taxon>
        <taxon>Pseudomonadati</taxon>
        <taxon>Pseudomonadota</taxon>
        <taxon>Betaproteobacteria</taxon>
        <taxon>Burkholderiales</taxon>
        <taxon>Oxalobacteraceae</taxon>
        <taxon>Noviherbaspirillum</taxon>
    </lineage>
</organism>
<evidence type="ECO:0000256" key="5">
    <source>
        <dbReference type="ARBA" id="ARBA00022553"/>
    </source>
</evidence>
<dbReference type="PANTHER" id="PTHR43047">
    <property type="entry name" value="TWO-COMPONENT HISTIDINE PROTEIN KINASE"/>
    <property type="match status" value="1"/>
</dbReference>
<dbReference type="PROSITE" id="PS50112">
    <property type="entry name" value="PAS"/>
    <property type="match status" value="1"/>
</dbReference>
<feature type="domain" description="HAMP" evidence="15">
    <location>
        <begin position="325"/>
        <end position="378"/>
    </location>
</feature>
<feature type="domain" description="Histidine kinase" evidence="13">
    <location>
        <begin position="538"/>
        <end position="763"/>
    </location>
</feature>
<dbReference type="InterPro" id="IPR000014">
    <property type="entry name" value="PAS"/>
</dbReference>
<dbReference type="Pfam" id="PF00512">
    <property type="entry name" value="HisKA"/>
    <property type="match status" value="1"/>
</dbReference>
<proteinExistence type="predicted"/>
<evidence type="ECO:0000256" key="2">
    <source>
        <dbReference type="ARBA" id="ARBA00004429"/>
    </source>
</evidence>
<evidence type="ECO:0000256" key="9">
    <source>
        <dbReference type="ARBA" id="ARBA00022989"/>
    </source>
</evidence>
<keyword evidence="4" id="KW-1003">Cell membrane</keyword>
<dbReference type="PROSITE" id="PS50885">
    <property type="entry name" value="HAMP"/>
    <property type="match status" value="1"/>
</dbReference>
<dbReference type="Gene3D" id="3.30.450.20">
    <property type="entry name" value="PAS domain"/>
    <property type="match status" value="2"/>
</dbReference>
<dbReference type="EC" id="2.7.13.3" evidence="3"/>
<evidence type="ECO:0000256" key="10">
    <source>
        <dbReference type="ARBA" id="ARBA00023012"/>
    </source>
</evidence>
<dbReference type="Pfam" id="PF02743">
    <property type="entry name" value="dCache_1"/>
    <property type="match status" value="1"/>
</dbReference>
<reference evidence="16 17" key="1">
    <citation type="submission" date="2020-02" db="EMBL/GenBank/DDBJ databases">
        <authorList>
            <person name="Kim M.K."/>
        </authorList>
    </citation>
    <scope>NUCLEOTIDE SEQUENCE [LARGE SCALE GENOMIC DNA]</scope>
    <source>
        <strain evidence="16 17">17J57-3</strain>
    </source>
</reference>
<comment type="catalytic activity">
    <reaction evidence="1">
        <text>ATP + protein L-histidine = ADP + protein N-phospho-L-histidine.</text>
        <dbReference type="EC" id="2.7.13.3"/>
    </reaction>
</comment>
<dbReference type="Proteomes" id="UP000482155">
    <property type="component" value="Unassembled WGS sequence"/>
</dbReference>
<dbReference type="Pfam" id="PF02518">
    <property type="entry name" value="HATPase_c"/>
    <property type="match status" value="1"/>
</dbReference>
<keyword evidence="7 12" id="KW-0812">Transmembrane</keyword>
<evidence type="ECO:0000256" key="1">
    <source>
        <dbReference type="ARBA" id="ARBA00000085"/>
    </source>
</evidence>
<dbReference type="FunFam" id="3.30.565.10:FF:000006">
    <property type="entry name" value="Sensor histidine kinase WalK"/>
    <property type="match status" value="1"/>
</dbReference>
<dbReference type="NCBIfam" id="TIGR00229">
    <property type="entry name" value="sensory_box"/>
    <property type="match status" value="1"/>
</dbReference>
<dbReference type="InterPro" id="IPR003661">
    <property type="entry name" value="HisK_dim/P_dom"/>
</dbReference>
<dbReference type="InterPro" id="IPR004358">
    <property type="entry name" value="Sig_transdc_His_kin-like_C"/>
</dbReference>
<name>A0A6B3SRR3_9BURK</name>
<feature type="domain" description="PAS" evidence="14">
    <location>
        <begin position="408"/>
        <end position="462"/>
    </location>
</feature>
<accession>A0A6B3SRR3</accession>
<dbReference type="InterPro" id="IPR033479">
    <property type="entry name" value="dCache_1"/>
</dbReference>
<sequence>MFLKRLQKSVNDRGIGAYLALAFSGMSILLTVLLAEVLEEAAIEEVKASIGHGLAEVAHQASVRLDRSMYERYREIKLLSQRPDLLSGTEDDVDERRATLDARMATYPYYAWIGLVDTRGKVLLASHRMLEGADVSQRPWFGNALKGVNVGDVHEAKLLAKLLPSQDSEPQRFVDIAFPIAGRNGEAQGVIGVHLSWQWARDVEQSILEPIARRRKVDLLIVDREGKALLGPAGLQGQTLDQGSVRRARGAEGYEVETWPDGRSYLVGFSPTKGHQSYPGLGWSVLVRADVDEAFAPVRRIRQRVMFWGIAIALSFSALGLLLARRITRPLWGLARAAQGMQRGEAVAIPAMDRSYFEVRSLAGSLQSLVSDLMQKTAALRELNLTLEQRVERRTHQLEQALAAVRANERRIQAIIESAQDAFVAIDMEGKVYEWSSQAEKTFGWRREEVLGLPLEELVLPQRYRSSLRKSIAMYRQTGTAPGGRMERLVIDRSGREFPVELTVSLGGASDGYFFGAFLHDISDRKKVEQMKNEFISTVSHELRTPLTSIRGSLSMLASGIAGELPGDARELIDISYQSCERLVRLVNDVLDVEKIASGNMTYHMQHQPLLPMLRQAIDAIEGYATQYGVDVRLAAGNDQQPGGGDAIVRIDADRMIQVMTNLLSNAIKFSPSGAIVDIDVERKDGRVRIAVRDQGSGIPDEFRDRIFGKFAQADATDSRKKGGTGLGLNICKSIVEAHGGTIGFDSVAGQGTTFEVSLPLGG</sequence>
<dbReference type="InterPro" id="IPR005467">
    <property type="entry name" value="His_kinase_dom"/>
</dbReference>
<evidence type="ECO:0000256" key="4">
    <source>
        <dbReference type="ARBA" id="ARBA00022475"/>
    </source>
</evidence>
<comment type="caution">
    <text evidence="16">The sequence shown here is derived from an EMBL/GenBank/DDBJ whole genome shotgun (WGS) entry which is preliminary data.</text>
</comment>
<dbReference type="SMART" id="SM00091">
    <property type="entry name" value="PAS"/>
    <property type="match status" value="1"/>
</dbReference>
<keyword evidence="6" id="KW-0808">Transferase</keyword>
<dbReference type="InterPro" id="IPR035965">
    <property type="entry name" value="PAS-like_dom_sf"/>
</dbReference>
<dbReference type="InterPro" id="IPR036890">
    <property type="entry name" value="HATPase_C_sf"/>
</dbReference>
<dbReference type="GO" id="GO:0000155">
    <property type="term" value="F:phosphorelay sensor kinase activity"/>
    <property type="evidence" value="ECO:0007669"/>
    <property type="project" value="InterPro"/>
</dbReference>
<dbReference type="PANTHER" id="PTHR43047:SF72">
    <property type="entry name" value="OSMOSENSING HISTIDINE PROTEIN KINASE SLN1"/>
    <property type="match status" value="1"/>
</dbReference>
<dbReference type="SMART" id="SM00387">
    <property type="entry name" value="HATPase_c"/>
    <property type="match status" value="1"/>
</dbReference>
<dbReference type="Gene3D" id="6.10.340.10">
    <property type="match status" value="1"/>
</dbReference>
<dbReference type="CDD" id="cd00082">
    <property type="entry name" value="HisKA"/>
    <property type="match status" value="1"/>
</dbReference>
<dbReference type="SUPFAM" id="SSF47384">
    <property type="entry name" value="Homodimeric domain of signal transducing histidine kinase"/>
    <property type="match status" value="1"/>
</dbReference>
<dbReference type="AlphaFoldDB" id="A0A6B3SRR3"/>
<evidence type="ECO:0000256" key="7">
    <source>
        <dbReference type="ARBA" id="ARBA00022692"/>
    </source>
</evidence>
<dbReference type="CDD" id="cd16922">
    <property type="entry name" value="HATPase_EvgS-ArcB-TorS-like"/>
    <property type="match status" value="1"/>
</dbReference>
<evidence type="ECO:0000256" key="3">
    <source>
        <dbReference type="ARBA" id="ARBA00012438"/>
    </source>
</evidence>
<dbReference type="SMART" id="SM00388">
    <property type="entry name" value="HisKA"/>
    <property type="match status" value="1"/>
</dbReference>
<dbReference type="CDD" id="cd00130">
    <property type="entry name" value="PAS"/>
    <property type="match status" value="1"/>
</dbReference>
<keyword evidence="11 12" id="KW-0472">Membrane</keyword>
<dbReference type="InterPro" id="IPR003660">
    <property type="entry name" value="HAMP_dom"/>
</dbReference>
<dbReference type="GO" id="GO:0005886">
    <property type="term" value="C:plasma membrane"/>
    <property type="evidence" value="ECO:0007669"/>
    <property type="project" value="UniProtKB-SubCell"/>
</dbReference>
<evidence type="ECO:0000313" key="17">
    <source>
        <dbReference type="Proteomes" id="UP000482155"/>
    </source>
</evidence>
<dbReference type="Gene3D" id="3.30.565.10">
    <property type="entry name" value="Histidine kinase-like ATPase, C-terminal domain"/>
    <property type="match status" value="1"/>
</dbReference>
<dbReference type="GO" id="GO:0006355">
    <property type="term" value="P:regulation of DNA-templated transcription"/>
    <property type="evidence" value="ECO:0007669"/>
    <property type="project" value="InterPro"/>
</dbReference>
<dbReference type="SUPFAM" id="SSF55785">
    <property type="entry name" value="PYP-like sensor domain (PAS domain)"/>
    <property type="match status" value="1"/>
</dbReference>
<evidence type="ECO:0000256" key="12">
    <source>
        <dbReference type="SAM" id="Phobius"/>
    </source>
</evidence>
<dbReference type="EMBL" id="JAAIVB010000012">
    <property type="protein sequence ID" value="NEX60339.1"/>
    <property type="molecule type" value="Genomic_DNA"/>
</dbReference>
<evidence type="ECO:0000259" key="14">
    <source>
        <dbReference type="PROSITE" id="PS50112"/>
    </source>
</evidence>
<keyword evidence="17" id="KW-1185">Reference proteome</keyword>
<dbReference type="Gene3D" id="1.10.287.130">
    <property type="match status" value="1"/>
</dbReference>
<evidence type="ECO:0000259" key="13">
    <source>
        <dbReference type="PROSITE" id="PS50109"/>
    </source>
</evidence>
<dbReference type="InterPro" id="IPR036097">
    <property type="entry name" value="HisK_dim/P_sf"/>
</dbReference>
<comment type="subcellular location">
    <subcellularLocation>
        <location evidence="2">Cell inner membrane</location>
        <topology evidence="2">Multi-pass membrane protein</topology>
    </subcellularLocation>
</comment>
<dbReference type="CDD" id="cd12914">
    <property type="entry name" value="PDC1_DGC_like"/>
    <property type="match status" value="1"/>
</dbReference>
<evidence type="ECO:0000313" key="16">
    <source>
        <dbReference type="EMBL" id="NEX60339.1"/>
    </source>
</evidence>
<dbReference type="InterPro" id="IPR003594">
    <property type="entry name" value="HATPase_dom"/>
</dbReference>
<feature type="transmembrane region" description="Helical" evidence="12">
    <location>
        <begin position="305"/>
        <end position="324"/>
    </location>
</feature>
<evidence type="ECO:0000256" key="8">
    <source>
        <dbReference type="ARBA" id="ARBA00022777"/>
    </source>
</evidence>
<evidence type="ECO:0000256" key="11">
    <source>
        <dbReference type="ARBA" id="ARBA00023136"/>
    </source>
</evidence>
<dbReference type="PROSITE" id="PS50109">
    <property type="entry name" value="HIS_KIN"/>
    <property type="match status" value="1"/>
</dbReference>
<dbReference type="FunFam" id="1.10.287.130:FF:000001">
    <property type="entry name" value="Two-component sensor histidine kinase"/>
    <property type="match status" value="1"/>
</dbReference>
<protein>
    <recommendedName>
        <fullName evidence="3">histidine kinase</fullName>
        <ecNumber evidence="3">2.7.13.3</ecNumber>
    </recommendedName>
</protein>
<keyword evidence="10" id="KW-0902">Two-component regulatory system</keyword>
<dbReference type="RefSeq" id="WP_163960830.1">
    <property type="nucleotide sequence ID" value="NZ_JAAIVB010000012.1"/>
</dbReference>
<dbReference type="GO" id="GO:0009927">
    <property type="term" value="F:histidine phosphotransfer kinase activity"/>
    <property type="evidence" value="ECO:0007669"/>
    <property type="project" value="TreeGrafter"/>
</dbReference>
<keyword evidence="8" id="KW-0418">Kinase</keyword>
<dbReference type="Pfam" id="PF00989">
    <property type="entry name" value="PAS"/>
    <property type="match status" value="1"/>
</dbReference>
<dbReference type="InterPro" id="IPR013767">
    <property type="entry name" value="PAS_fold"/>
</dbReference>
<evidence type="ECO:0000256" key="6">
    <source>
        <dbReference type="ARBA" id="ARBA00022679"/>
    </source>
</evidence>
<keyword evidence="5" id="KW-0597">Phosphoprotein</keyword>
<keyword evidence="9 12" id="KW-1133">Transmembrane helix</keyword>
<dbReference type="PRINTS" id="PR00344">
    <property type="entry name" value="BCTRLSENSOR"/>
</dbReference>
<evidence type="ECO:0000259" key="15">
    <source>
        <dbReference type="PROSITE" id="PS50885"/>
    </source>
</evidence>
<dbReference type="SUPFAM" id="SSF55874">
    <property type="entry name" value="ATPase domain of HSP90 chaperone/DNA topoisomerase II/histidine kinase"/>
    <property type="match status" value="1"/>
</dbReference>
<gene>
    <name evidence="16" type="ORF">G3574_04550</name>
</gene>